<gene>
    <name evidence="13" type="ORF">C8P63_103227</name>
</gene>
<dbReference type="RefSeq" id="WP_108021987.1">
    <property type="nucleotide sequence ID" value="NZ_QBKR01000003.1"/>
</dbReference>
<dbReference type="Gene3D" id="3.40.50.720">
    <property type="entry name" value="NAD(P)-binding Rossmann-like Domain"/>
    <property type="match status" value="1"/>
</dbReference>
<evidence type="ECO:0000256" key="1">
    <source>
        <dbReference type="ARBA" id="ARBA00000083"/>
    </source>
</evidence>
<dbReference type="Proteomes" id="UP000244240">
    <property type="component" value="Unassembled WGS sequence"/>
</dbReference>
<dbReference type="CDD" id="cd05247">
    <property type="entry name" value="UDP_G4E_1_SDR_e"/>
    <property type="match status" value="1"/>
</dbReference>
<evidence type="ECO:0000256" key="4">
    <source>
        <dbReference type="ARBA" id="ARBA00007637"/>
    </source>
</evidence>
<comment type="pathway">
    <text evidence="3 11">Carbohydrate metabolism; galactose metabolism.</text>
</comment>
<keyword evidence="7 11" id="KW-0520">NAD</keyword>
<keyword evidence="8" id="KW-0299">Galactose metabolism</keyword>
<dbReference type="UniPathway" id="UPA00214"/>
<evidence type="ECO:0000256" key="8">
    <source>
        <dbReference type="ARBA" id="ARBA00023144"/>
    </source>
</evidence>
<evidence type="ECO:0000256" key="2">
    <source>
        <dbReference type="ARBA" id="ARBA00001911"/>
    </source>
</evidence>
<proteinExistence type="inferred from homology"/>
<feature type="domain" description="NAD-dependent epimerase/dehydratase" evidence="12">
    <location>
        <begin position="3"/>
        <end position="251"/>
    </location>
</feature>
<dbReference type="GO" id="GO:0003978">
    <property type="term" value="F:UDP-glucose 4-epimerase activity"/>
    <property type="evidence" value="ECO:0007669"/>
    <property type="project" value="UniProtKB-UniRule"/>
</dbReference>
<evidence type="ECO:0000313" key="14">
    <source>
        <dbReference type="Proteomes" id="UP000244240"/>
    </source>
</evidence>
<dbReference type="GO" id="GO:0033499">
    <property type="term" value="P:galactose catabolic process via UDP-galactose, Leloir pathway"/>
    <property type="evidence" value="ECO:0007669"/>
    <property type="project" value="TreeGrafter"/>
</dbReference>
<comment type="similarity">
    <text evidence="4 11">Belongs to the NAD(P)-dependent epimerase/dehydratase family.</text>
</comment>
<keyword evidence="14" id="KW-1185">Reference proteome</keyword>
<evidence type="ECO:0000256" key="5">
    <source>
        <dbReference type="ARBA" id="ARBA00013189"/>
    </source>
</evidence>
<dbReference type="Pfam" id="PF01370">
    <property type="entry name" value="Epimerase"/>
    <property type="match status" value="1"/>
</dbReference>
<dbReference type="Gene3D" id="3.90.25.10">
    <property type="entry name" value="UDP-galactose 4-epimerase, domain 1"/>
    <property type="match status" value="1"/>
</dbReference>
<dbReference type="NCBIfam" id="TIGR01179">
    <property type="entry name" value="galE"/>
    <property type="match status" value="1"/>
</dbReference>
<dbReference type="EC" id="5.1.3.2" evidence="5 11"/>
<evidence type="ECO:0000256" key="10">
    <source>
        <dbReference type="ARBA" id="ARBA00023277"/>
    </source>
</evidence>
<comment type="cofactor">
    <cofactor evidence="2 11">
        <name>NAD(+)</name>
        <dbReference type="ChEBI" id="CHEBI:57540"/>
    </cofactor>
</comment>
<evidence type="ECO:0000313" key="13">
    <source>
        <dbReference type="EMBL" id="PTX64441.1"/>
    </source>
</evidence>
<organism evidence="13 14">
    <name type="scientific">Melghirimyces profundicolus</name>
    <dbReference type="NCBI Taxonomy" id="1242148"/>
    <lineage>
        <taxon>Bacteria</taxon>
        <taxon>Bacillati</taxon>
        <taxon>Bacillota</taxon>
        <taxon>Bacilli</taxon>
        <taxon>Bacillales</taxon>
        <taxon>Thermoactinomycetaceae</taxon>
        <taxon>Melghirimyces</taxon>
    </lineage>
</organism>
<dbReference type="PANTHER" id="PTHR43725:SF53">
    <property type="entry name" value="UDP-ARABINOSE 4-EPIMERASE 1"/>
    <property type="match status" value="1"/>
</dbReference>
<accession>A0A2T6C7Z0</accession>
<evidence type="ECO:0000256" key="6">
    <source>
        <dbReference type="ARBA" id="ARBA00018569"/>
    </source>
</evidence>
<evidence type="ECO:0000256" key="3">
    <source>
        <dbReference type="ARBA" id="ARBA00004947"/>
    </source>
</evidence>
<dbReference type="InterPro" id="IPR001509">
    <property type="entry name" value="Epimerase_deHydtase"/>
</dbReference>
<dbReference type="InterPro" id="IPR005886">
    <property type="entry name" value="UDP_G4E"/>
</dbReference>
<comment type="subunit">
    <text evidence="11">Homodimer.</text>
</comment>
<dbReference type="OrthoDB" id="9801785at2"/>
<comment type="caution">
    <text evidence="13">The sequence shown here is derived from an EMBL/GenBank/DDBJ whole genome shotgun (WGS) entry which is preliminary data.</text>
</comment>
<name>A0A2T6C7Z0_9BACL</name>
<evidence type="ECO:0000256" key="11">
    <source>
        <dbReference type="RuleBase" id="RU366046"/>
    </source>
</evidence>
<dbReference type="InterPro" id="IPR036291">
    <property type="entry name" value="NAD(P)-bd_dom_sf"/>
</dbReference>
<evidence type="ECO:0000256" key="9">
    <source>
        <dbReference type="ARBA" id="ARBA00023235"/>
    </source>
</evidence>
<comment type="catalytic activity">
    <reaction evidence="1 11">
        <text>UDP-alpha-D-glucose = UDP-alpha-D-galactose</text>
        <dbReference type="Rhea" id="RHEA:22168"/>
        <dbReference type="ChEBI" id="CHEBI:58885"/>
        <dbReference type="ChEBI" id="CHEBI:66914"/>
        <dbReference type="EC" id="5.1.3.2"/>
    </reaction>
</comment>
<dbReference type="AlphaFoldDB" id="A0A2T6C7Z0"/>
<evidence type="ECO:0000256" key="7">
    <source>
        <dbReference type="ARBA" id="ARBA00023027"/>
    </source>
</evidence>
<dbReference type="SUPFAM" id="SSF51735">
    <property type="entry name" value="NAD(P)-binding Rossmann-fold domains"/>
    <property type="match status" value="1"/>
</dbReference>
<keyword evidence="10 11" id="KW-0119">Carbohydrate metabolism</keyword>
<dbReference type="EMBL" id="QBKR01000003">
    <property type="protein sequence ID" value="PTX64441.1"/>
    <property type="molecule type" value="Genomic_DNA"/>
</dbReference>
<reference evidence="13 14" key="1">
    <citation type="submission" date="2018-04" db="EMBL/GenBank/DDBJ databases">
        <title>Genomic Encyclopedia of Archaeal and Bacterial Type Strains, Phase II (KMG-II): from individual species to whole genera.</title>
        <authorList>
            <person name="Goeker M."/>
        </authorList>
    </citation>
    <scope>NUCLEOTIDE SEQUENCE [LARGE SCALE GENOMIC DNA]</scope>
    <source>
        <strain evidence="13 14">DSM 45787</strain>
    </source>
</reference>
<dbReference type="PANTHER" id="PTHR43725">
    <property type="entry name" value="UDP-GLUCOSE 4-EPIMERASE"/>
    <property type="match status" value="1"/>
</dbReference>
<sequence length="337" mass="36637">MAVLVTGGAGYIGSHTVVHLKERGEEVVVLDGLKTGHVGAVQGDAFYEGDLRDGEVLERIFSGHDIDAVVHFAASSLVGESAENPLKYYDNNVYGTLCLLRKMAEHGVEKIVFSSTAAVYGEPKNIPIRETDPTRPTNPYGETKLAVEKMLAWCEKASGVRSVSLRYFNAAGALPGGQMGEDHDPETHLIPIVLQTALGQRESIAIFGEDYPTKDGTCIRDYIHVMDLAEAHGLALEKLRRGGGSGVYNLGNGEGFSVKEVIRVAREVTGREIPVKAAPRRSVDPAVLVASSEKARSELGWQPKYPRLEEIIESAWNWHQSHPHGYESRHGERGSAG</sequence>
<protein>
    <recommendedName>
        <fullName evidence="6 11">UDP-glucose 4-epimerase</fullName>
        <ecNumber evidence="5 11">5.1.3.2</ecNumber>
    </recommendedName>
</protein>
<evidence type="ECO:0000259" key="12">
    <source>
        <dbReference type="Pfam" id="PF01370"/>
    </source>
</evidence>
<keyword evidence="9 11" id="KW-0413">Isomerase</keyword>